<dbReference type="EMBL" id="QKWP01002669">
    <property type="protein sequence ID" value="RIB02517.1"/>
    <property type="molecule type" value="Genomic_DNA"/>
</dbReference>
<dbReference type="Proteomes" id="UP000266673">
    <property type="component" value="Unassembled WGS sequence"/>
</dbReference>
<comment type="caution">
    <text evidence="1">The sequence shown here is derived from an EMBL/GenBank/DDBJ whole genome shotgun (WGS) entry which is preliminary data.</text>
</comment>
<evidence type="ECO:0008006" key="3">
    <source>
        <dbReference type="Google" id="ProtNLM"/>
    </source>
</evidence>
<dbReference type="OrthoDB" id="2347992at2759"/>
<accession>A0A397U0G4</accession>
<gene>
    <name evidence="1" type="ORF">C2G38_870239</name>
</gene>
<protein>
    <recommendedName>
        <fullName evidence="3">Protein kinase domain-containing protein</fullName>
    </recommendedName>
</protein>
<evidence type="ECO:0000313" key="2">
    <source>
        <dbReference type="Proteomes" id="UP000266673"/>
    </source>
</evidence>
<reference evidence="1 2" key="1">
    <citation type="submission" date="2018-06" db="EMBL/GenBank/DDBJ databases">
        <title>Comparative genomics reveals the genomic features of Rhizophagus irregularis, R. cerebriforme, R. diaphanum and Gigaspora rosea, and their symbiotic lifestyle signature.</title>
        <authorList>
            <person name="Morin E."/>
            <person name="San Clemente H."/>
            <person name="Chen E.C.H."/>
            <person name="De La Providencia I."/>
            <person name="Hainaut M."/>
            <person name="Kuo A."/>
            <person name="Kohler A."/>
            <person name="Murat C."/>
            <person name="Tang N."/>
            <person name="Roy S."/>
            <person name="Loubradou J."/>
            <person name="Henrissat B."/>
            <person name="Grigoriev I.V."/>
            <person name="Corradi N."/>
            <person name="Roux C."/>
            <person name="Martin F.M."/>
        </authorList>
    </citation>
    <scope>NUCLEOTIDE SEQUENCE [LARGE SCALE GENOMIC DNA]</scope>
    <source>
        <strain evidence="1 2">DAOM 194757</strain>
    </source>
</reference>
<name>A0A397U0G4_9GLOM</name>
<proteinExistence type="predicted"/>
<dbReference type="AlphaFoldDB" id="A0A397U0G4"/>
<organism evidence="1 2">
    <name type="scientific">Gigaspora rosea</name>
    <dbReference type="NCBI Taxonomy" id="44941"/>
    <lineage>
        <taxon>Eukaryota</taxon>
        <taxon>Fungi</taxon>
        <taxon>Fungi incertae sedis</taxon>
        <taxon>Mucoromycota</taxon>
        <taxon>Glomeromycotina</taxon>
        <taxon>Glomeromycetes</taxon>
        <taxon>Diversisporales</taxon>
        <taxon>Gigasporaceae</taxon>
        <taxon>Gigaspora</taxon>
    </lineage>
</organism>
<evidence type="ECO:0000313" key="1">
    <source>
        <dbReference type="EMBL" id="RIB02517.1"/>
    </source>
</evidence>
<keyword evidence="2" id="KW-1185">Reference proteome</keyword>
<sequence length="66" mass="7469">MSSNSLNEILSDHLRRIKTCLEENNIEELDYSQFSDHKIVGRGGSVIVYSAIAQEKIYALKSLNIN</sequence>